<dbReference type="InterPro" id="IPR036380">
    <property type="entry name" value="Isochorismatase-like_sf"/>
</dbReference>
<sequence length="197" mass="21395">MDQQLTLDPAHTALVLIDLQNSNVKRELAPHGAEDVVGNCVLLAQEMRERGGLVIYVHVLLNELPQVPADSPLRPQGAPAAPPDASWLAPEAGVEAQDLVIVKRQWGAFYGTELEQQLRRRGIDTLVMGGIATNFGVESTARAAYDFGFKLVFAEDAMSSFDADAHRFACERIFPKMGRVRSTRTLIDVLQAGTGAA</sequence>
<name>A0A422QP24_9BURK</name>
<dbReference type="Pfam" id="PF00857">
    <property type="entry name" value="Isochorismatase"/>
    <property type="match status" value="1"/>
</dbReference>
<evidence type="ECO:0000313" key="3">
    <source>
        <dbReference type="EMBL" id="RNF31737.1"/>
    </source>
</evidence>
<proteinExistence type="predicted"/>
<reference evidence="3" key="1">
    <citation type="submission" date="2014-10" db="EMBL/GenBank/DDBJ databases">
        <title>Massilia sp. genome.</title>
        <authorList>
            <person name="Xu B."/>
            <person name="Dai L."/>
            <person name="Huang Z."/>
        </authorList>
    </citation>
    <scope>NUCLEOTIDE SEQUENCE [LARGE SCALE GENOMIC DNA]</scope>
    <source>
        <strain evidence="3">CFS-1</strain>
    </source>
</reference>
<dbReference type="SUPFAM" id="SSF52499">
    <property type="entry name" value="Isochorismatase-like hydrolases"/>
    <property type="match status" value="1"/>
</dbReference>
<gene>
    <name evidence="3" type="ORF">NM04_05645</name>
</gene>
<keyword evidence="1" id="KW-0378">Hydrolase</keyword>
<comment type="caution">
    <text evidence="3">The sequence shown here is derived from an EMBL/GenBank/DDBJ whole genome shotgun (WGS) entry which is preliminary data.</text>
</comment>
<dbReference type="InterPro" id="IPR000868">
    <property type="entry name" value="Isochorismatase-like_dom"/>
</dbReference>
<evidence type="ECO:0000313" key="4">
    <source>
        <dbReference type="Proteomes" id="UP000283254"/>
    </source>
</evidence>
<dbReference type="Proteomes" id="UP000283254">
    <property type="component" value="Unassembled WGS sequence"/>
</dbReference>
<dbReference type="GO" id="GO:0016787">
    <property type="term" value="F:hydrolase activity"/>
    <property type="evidence" value="ECO:0007669"/>
    <property type="project" value="UniProtKB-KW"/>
</dbReference>
<accession>A0A422QP24</accession>
<dbReference type="Gene3D" id="3.40.50.850">
    <property type="entry name" value="Isochorismatase-like"/>
    <property type="match status" value="1"/>
</dbReference>
<dbReference type="RefSeq" id="WP_123068567.1">
    <property type="nucleotide sequence ID" value="NZ_JSAB01000049.1"/>
</dbReference>
<feature type="domain" description="Isochorismatase-like" evidence="2">
    <location>
        <begin position="12"/>
        <end position="184"/>
    </location>
</feature>
<evidence type="ECO:0000256" key="1">
    <source>
        <dbReference type="ARBA" id="ARBA00022801"/>
    </source>
</evidence>
<dbReference type="OrthoDB" id="9781985at2"/>
<dbReference type="PANTHER" id="PTHR43540">
    <property type="entry name" value="PEROXYUREIDOACRYLATE/UREIDOACRYLATE AMIDOHYDROLASE-RELATED"/>
    <property type="match status" value="1"/>
</dbReference>
<dbReference type="CDD" id="cd00431">
    <property type="entry name" value="cysteine_hydrolases"/>
    <property type="match status" value="1"/>
</dbReference>
<keyword evidence="4" id="KW-1185">Reference proteome</keyword>
<dbReference type="AlphaFoldDB" id="A0A422QP24"/>
<dbReference type="EMBL" id="JSAB01000049">
    <property type="protein sequence ID" value="RNF31737.1"/>
    <property type="molecule type" value="Genomic_DNA"/>
</dbReference>
<evidence type="ECO:0000259" key="2">
    <source>
        <dbReference type="Pfam" id="PF00857"/>
    </source>
</evidence>
<protein>
    <submittedName>
        <fullName evidence="3">Isochorismatase</fullName>
    </submittedName>
</protein>
<dbReference type="PANTHER" id="PTHR43540:SF7">
    <property type="entry name" value="ISOCHORISMATASE FAMILY PROTEIN YECD"/>
    <property type="match status" value="1"/>
</dbReference>
<dbReference type="InterPro" id="IPR050272">
    <property type="entry name" value="Isochorismatase-like_hydrls"/>
</dbReference>
<organism evidence="3 4">
    <name type="scientific">Massilia aurea</name>
    <dbReference type="NCBI Taxonomy" id="373040"/>
    <lineage>
        <taxon>Bacteria</taxon>
        <taxon>Pseudomonadati</taxon>
        <taxon>Pseudomonadota</taxon>
        <taxon>Betaproteobacteria</taxon>
        <taxon>Burkholderiales</taxon>
        <taxon>Oxalobacteraceae</taxon>
        <taxon>Telluria group</taxon>
        <taxon>Massilia</taxon>
    </lineage>
</organism>